<organism evidence="4 5">
    <name type="scientific">Nostocoides veronense</name>
    <dbReference type="NCBI Taxonomy" id="330836"/>
    <lineage>
        <taxon>Bacteria</taxon>
        <taxon>Bacillati</taxon>
        <taxon>Actinomycetota</taxon>
        <taxon>Actinomycetes</taxon>
        <taxon>Micrococcales</taxon>
        <taxon>Intrasporangiaceae</taxon>
        <taxon>Nostocoides</taxon>
    </lineage>
</organism>
<keyword evidence="2" id="KW-0812">Transmembrane</keyword>
<evidence type="ECO:0000256" key="2">
    <source>
        <dbReference type="SAM" id="Phobius"/>
    </source>
</evidence>
<feature type="region of interest" description="Disordered" evidence="1">
    <location>
        <begin position="182"/>
        <end position="206"/>
    </location>
</feature>
<feature type="compositionally biased region" description="Low complexity" evidence="1">
    <location>
        <begin position="190"/>
        <end position="206"/>
    </location>
</feature>
<dbReference type="Proteomes" id="UP001499938">
    <property type="component" value="Unassembled WGS sequence"/>
</dbReference>
<dbReference type="InterPro" id="IPR051675">
    <property type="entry name" value="Endo/Exo/Phosphatase_dom_1"/>
</dbReference>
<dbReference type="InterPro" id="IPR010994">
    <property type="entry name" value="RuvA_2-like"/>
</dbReference>
<dbReference type="Gene3D" id="1.10.150.320">
    <property type="entry name" value="Photosystem II 12 kDa extrinsic protein"/>
    <property type="match status" value="1"/>
</dbReference>
<gene>
    <name evidence="4" type="ORF">GCM10009811_04960</name>
</gene>
<sequence length="269" mass="26809">MTFGHREDPAQRLRAILREALPEDDPGADDLVGVPAGRHSRPPVVSMPLGLRERFTAVPHPVVLAFLVASLIAGAILGLRVARAEAGAQPIAPLASTSSTGAPGAVATGDGGGSARPSATDSGSLATVLVHVVGQVRSPGVVRVPAGARVLDAIEAAGGAGSKADLAAVNLARPVVDGEQVRVPKPGEDVPGAVGPTGGASSPGASAKVSLNTADLSALDSLPGVGPVLAQRILDWRAQNGKFASIDQLGEVSGIGEKLLAQLTPLVVL</sequence>
<keyword evidence="2" id="KW-0472">Membrane</keyword>
<dbReference type="RefSeq" id="WP_344080806.1">
    <property type="nucleotide sequence ID" value="NZ_BAAAPO010000008.1"/>
</dbReference>
<protein>
    <submittedName>
        <fullName evidence="4">ComEA family DNA-binding protein</fullName>
    </submittedName>
</protein>
<dbReference type="Pfam" id="PF10531">
    <property type="entry name" value="SLBB"/>
    <property type="match status" value="1"/>
</dbReference>
<keyword evidence="4" id="KW-0238">DNA-binding</keyword>
<reference evidence="4 5" key="1">
    <citation type="journal article" date="2019" name="Int. J. Syst. Evol. Microbiol.">
        <title>The Global Catalogue of Microorganisms (GCM) 10K type strain sequencing project: providing services to taxonomists for standard genome sequencing and annotation.</title>
        <authorList>
            <consortium name="The Broad Institute Genomics Platform"/>
            <consortium name="The Broad Institute Genome Sequencing Center for Infectious Disease"/>
            <person name="Wu L."/>
            <person name="Ma J."/>
        </authorList>
    </citation>
    <scope>NUCLEOTIDE SEQUENCE [LARGE SCALE GENOMIC DNA]</scope>
    <source>
        <strain evidence="4 5">JCM 15592</strain>
    </source>
</reference>
<comment type="caution">
    <text evidence="4">The sequence shown here is derived from an EMBL/GenBank/DDBJ whole genome shotgun (WGS) entry which is preliminary data.</text>
</comment>
<dbReference type="SUPFAM" id="SSF47781">
    <property type="entry name" value="RuvA domain 2-like"/>
    <property type="match status" value="1"/>
</dbReference>
<name>A0ABN2LBL4_9MICO</name>
<dbReference type="PANTHER" id="PTHR21180:SF32">
    <property type="entry name" value="ENDONUCLEASE_EXONUCLEASE_PHOSPHATASE FAMILY DOMAIN-CONTAINING PROTEIN 1"/>
    <property type="match status" value="1"/>
</dbReference>
<evidence type="ECO:0000313" key="5">
    <source>
        <dbReference type="Proteomes" id="UP001499938"/>
    </source>
</evidence>
<proteinExistence type="predicted"/>
<evidence type="ECO:0000256" key="1">
    <source>
        <dbReference type="SAM" id="MobiDB-lite"/>
    </source>
</evidence>
<feature type="region of interest" description="Disordered" evidence="1">
    <location>
        <begin position="93"/>
        <end position="120"/>
    </location>
</feature>
<dbReference type="EMBL" id="BAAAPO010000008">
    <property type="protein sequence ID" value="GAA1782506.1"/>
    <property type="molecule type" value="Genomic_DNA"/>
</dbReference>
<dbReference type="GO" id="GO:0003677">
    <property type="term" value="F:DNA binding"/>
    <property type="evidence" value="ECO:0007669"/>
    <property type="project" value="UniProtKB-KW"/>
</dbReference>
<evidence type="ECO:0000313" key="4">
    <source>
        <dbReference type="EMBL" id="GAA1782506.1"/>
    </source>
</evidence>
<dbReference type="PANTHER" id="PTHR21180">
    <property type="entry name" value="ENDONUCLEASE/EXONUCLEASE/PHOSPHATASE FAMILY DOMAIN-CONTAINING PROTEIN 1"/>
    <property type="match status" value="1"/>
</dbReference>
<feature type="domain" description="Soluble ligand binding" evidence="3">
    <location>
        <begin position="130"/>
        <end position="183"/>
    </location>
</feature>
<feature type="transmembrane region" description="Helical" evidence="2">
    <location>
        <begin position="57"/>
        <end position="79"/>
    </location>
</feature>
<evidence type="ECO:0000259" key="3">
    <source>
        <dbReference type="Pfam" id="PF10531"/>
    </source>
</evidence>
<dbReference type="Pfam" id="PF12836">
    <property type="entry name" value="HHH_3"/>
    <property type="match status" value="1"/>
</dbReference>
<keyword evidence="5" id="KW-1185">Reference proteome</keyword>
<keyword evidence="2" id="KW-1133">Transmembrane helix</keyword>
<dbReference type="InterPro" id="IPR019554">
    <property type="entry name" value="Soluble_ligand-bd"/>
</dbReference>
<accession>A0ABN2LBL4</accession>
<dbReference type="Gene3D" id="3.10.560.10">
    <property type="entry name" value="Outer membrane lipoprotein wza domain like"/>
    <property type="match status" value="1"/>
</dbReference>